<name>A0A3R6ZX66_9LACO</name>
<evidence type="ECO:0000313" key="4">
    <source>
        <dbReference type="Proteomes" id="UP000284109"/>
    </source>
</evidence>
<feature type="transmembrane region" description="Helical" evidence="2">
    <location>
        <begin position="7"/>
        <end position="27"/>
    </location>
</feature>
<evidence type="ECO:0000256" key="1">
    <source>
        <dbReference type="SAM" id="MobiDB-lite"/>
    </source>
</evidence>
<feature type="compositionally biased region" description="Acidic residues" evidence="1">
    <location>
        <begin position="320"/>
        <end position="336"/>
    </location>
</feature>
<sequence>MLKKHKLISTFVIGIIVIVIIWLLVYYHNQGSQKSAAFIKSEQVTKKQSLIKHKWDNKIPKSIIGVYKRKAYDGTDLYTDYLIAQKTQISFGGSERTVIKKVQSYQLSKNEYILKGLSFYDTNIDFYIKIKVIGTGKNRKIGIYHNPSNHNPTFEGMKKAKKIDTWYKFTTDKPYQDNEKSQNNNKQQSNANLTKYTINEFVGKIYRLDEGDKSMRFIELQPNYFGFYYVMSGGPSASENGVANPNYQVNDDTLEINGTETYGGQYPVYFKILSLNRIQNRQTGETYVLYNGTEDQLVDYIDRVNNLGKYNPQNQSISDSNEDNDTDANIDSNTDD</sequence>
<dbReference type="Proteomes" id="UP000284109">
    <property type="component" value="Unassembled WGS sequence"/>
</dbReference>
<proteinExistence type="predicted"/>
<keyword evidence="2" id="KW-1133">Transmembrane helix</keyword>
<organism evidence="3 4">
    <name type="scientific">Bombilactobacillus bombi</name>
    <dbReference type="NCBI Taxonomy" id="1303590"/>
    <lineage>
        <taxon>Bacteria</taxon>
        <taxon>Bacillati</taxon>
        <taxon>Bacillota</taxon>
        <taxon>Bacilli</taxon>
        <taxon>Lactobacillales</taxon>
        <taxon>Lactobacillaceae</taxon>
        <taxon>Bombilactobacillus</taxon>
    </lineage>
</organism>
<dbReference type="RefSeq" id="WP_118901596.1">
    <property type="nucleotide sequence ID" value="NZ_QOCR01000004.1"/>
</dbReference>
<accession>A0A3R6ZX66</accession>
<keyword evidence="2" id="KW-0812">Transmembrane</keyword>
<dbReference type="AlphaFoldDB" id="A0A3R6ZX66"/>
<reference evidence="3 4" key="1">
    <citation type="submission" date="2018-07" db="EMBL/GenBank/DDBJ databases">
        <title>Genome sequences of six Lactobacillus spp. isolated from bumble bee guts.</title>
        <authorList>
            <person name="Motta E.V.S."/>
            <person name="Moran N.A."/>
        </authorList>
    </citation>
    <scope>NUCLEOTIDE SEQUENCE [LARGE SCALE GENOMIC DNA]</scope>
    <source>
        <strain evidence="3 4">BI-1.1</strain>
    </source>
</reference>
<protein>
    <recommendedName>
        <fullName evidence="5">DUF4767 domain-containing protein</fullName>
    </recommendedName>
</protein>
<keyword evidence="2" id="KW-0472">Membrane</keyword>
<keyword evidence="4" id="KW-1185">Reference proteome</keyword>
<evidence type="ECO:0000256" key="2">
    <source>
        <dbReference type="SAM" id="Phobius"/>
    </source>
</evidence>
<dbReference type="EMBL" id="QOCR01000004">
    <property type="protein sequence ID" value="RHW49794.1"/>
    <property type="molecule type" value="Genomic_DNA"/>
</dbReference>
<evidence type="ECO:0000313" key="3">
    <source>
        <dbReference type="EMBL" id="RHW49794.1"/>
    </source>
</evidence>
<feature type="region of interest" description="Disordered" evidence="1">
    <location>
        <begin position="311"/>
        <end position="336"/>
    </location>
</feature>
<gene>
    <name evidence="3" type="ORF">DS831_06415</name>
</gene>
<comment type="caution">
    <text evidence="3">The sequence shown here is derived from an EMBL/GenBank/DDBJ whole genome shotgun (WGS) entry which is preliminary data.</text>
</comment>
<evidence type="ECO:0008006" key="5">
    <source>
        <dbReference type="Google" id="ProtNLM"/>
    </source>
</evidence>